<keyword evidence="1" id="KW-0812">Transmembrane</keyword>
<organism evidence="2">
    <name type="scientific">marine sediment metagenome</name>
    <dbReference type="NCBI Taxonomy" id="412755"/>
    <lineage>
        <taxon>unclassified sequences</taxon>
        <taxon>metagenomes</taxon>
        <taxon>ecological metagenomes</taxon>
    </lineage>
</organism>
<reference evidence="2" key="1">
    <citation type="journal article" date="2014" name="Front. Microbiol.">
        <title>High frequency of phylogenetically diverse reductive dehalogenase-homologous genes in deep subseafloor sedimentary metagenomes.</title>
        <authorList>
            <person name="Kawai M."/>
            <person name="Futagami T."/>
            <person name="Toyoda A."/>
            <person name="Takaki Y."/>
            <person name="Nishi S."/>
            <person name="Hori S."/>
            <person name="Arai W."/>
            <person name="Tsubouchi T."/>
            <person name="Morono Y."/>
            <person name="Uchiyama I."/>
            <person name="Ito T."/>
            <person name="Fujiyama A."/>
            <person name="Inagaki F."/>
            <person name="Takami H."/>
        </authorList>
    </citation>
    <scope>NUCLEOTIDE SEQUENCE</scope>
    <source>
        <strain evidence="2">Expedition CK06-06</strain>
    </source>
</reference>
<keyword evidence="1" id="KW-1133">Transmembrane helix</keyword>
<gene>
    <name evidence="2" type="ORF">S01H4_33309</name>
</gene>
<evidence type="ECO:0000256" key="1">
    <source>
        <dbReference type="SAM" id="Phobius"/>
    </source>
</evidence>
<keyword evidence="1" id="KW-0472">Membrane</keyword>
<dbReference type="AlphaFoldDB" id="X1A8H7"/>
<dbReference type="SUPFAM" id="SSF46785">
    <property type="entry name" value="Winged helix' DNA-binding domain"/>
    <property type="match status" value="1"/>
</dbReference>
<protein>
    <submittedName>
        <fullName evidence="2">Uncharacterized protein</fullName>
    </submittedName>
</protein>
<feature type="transmembrane region" description="Helical" evidence="1">
    <location>
        <begin position="125"/>
        <end position="143"/>
    </location>
</feature>
<evidence type="ECO:0000313" key="2">
    <source>
        <dbReference type="EMBL" id="GAG78620.1"/>
    </source>
</evidence>
<accession>X1A8H7</accession>
<sequence>MWKMSDTIDDKQIAELLKGKTMKVYALLLTRDSMRMRDIQHTLGFSSPSLVIHHLTKLMDADLVKKDAHGDYSIKKDVRVGSLTLFVQVGRHFLPRFVFLASLLICILVPYVMFFMSIPPDGKDILFLTVVLSTIILLLYEAYRMWFLNPI</sequence>
<name>X1A8H7_9ZZZZ</name>
<dbReference type="InterPro" id="IPR036390">
    <property type="entry name" value="WH_DNA-bd_sf"/>
</dbReference>
<comment type="caution">
    <text evidence="2">The sequence shown here is derived from an EMBL/GenBank/DDBJ whole genome shotgun (WGS) entry which is preliminary data.</text>
</comment>
<dbReference type="InterPro" id="IPR036388">
    <property type="entry name" value="WH-like_DNA-bd_sf"/>
</dbReference>
<feature type="transmembrane region" description="Helical" evidence="1">
    <location>
        <begin position="97"/>
        <end position="119"/>
    </location>
</feature>
<dbReference type="EMBL" id="BART01017513">
    <property type="protein sequence ID" value="GAG78620.1"/>
    <property type="molecule type" value="Genomic_DNA"/>
</dbReference>
<proteinExistence type="predicted"/>
<dbReference type="Gene3D" id="1.10.10.10">
    <property type="entry name" value="Winged helix-like DNA-binding domain superfamily/Winged helix DNA-binding domain"/>
    <property type="match status" value="1"/>
</dbReference>